<keyword evidence="3" id="KW-1185">Reference proteome</keyword>
<accession>A0A2K4YG52</accession>
<sequence length="153" mass="16829">MTDWLAVVNTRNRRALGCAPTDRIEADRAAMLGLPPVAPATGWCSSLRLPRDHYIRLDGNDYSVHPAAVGRRVLVRADLDRVQAFCDGQTVAQHDRVWATHQTISDPVHVETAKMLRGRRIQIPPPPLESEVPVRDLSSYDIAFGVDLDGGAA</sequence>
<organism evidence="2 3">
    <name type="scientific">Mycobacterium ahvazicum</name>
    <dbReference type="NCBI Taxonomy" id="1964395"/>
    <lineage>
        <taxon>Bacteria</taxon>
        <taxon>Bacillati</taxon>
        <taxon>Actinomycetota</taxon>
        <taxon>Actinomycetes</taxon>
        <taxon>Mycobacteriales</taxon>
        <taxon>Mycobacteriaceae</taxon>
        <taxon>Mycobacterium</taxon>
        <taxon>Mycobacterium simiae complex</taxon>
    </lineage>
</organism>
<dbReference type="PANTHER" id="PTHR35004:SF8">
    <property type="entry name" value="TRANSPOSASE RV3428C-RELATED"/>
    <property type="match status" value="1"/>
</dbReference>
<evidence type="ECO:0000313" key="2">
    <source>
        <dbReference type="EMBL" id="SOX55775.1"/>
    </source>
</evidence>
<protein>
    <submittedName>
        <fullName evidence="2">Transposase</fullName>
    </submittedName>
</protein>
<evidence type="ECO:0000259" key="1">
    <source>
        <dbReference type="Pfam" id="PF22483"/>
    </source>
</evidence>
<feature type="domain" description="Transposase for insertion sequence element IS21-like C-terminal" evidence="1">
    <location>
        <begin position="34"/>
        <end position="106"/>
    </location>
</feature>
<dbReference type="InterPro" id="IPR054353">
    <property type="entry name" value="IstA-like_C"/>
</dbReference>
<dbReference type="PANTHER" id="PTHR35004">
    <property type="entry name" value="TRANSPOSASE RV3428C-RELATED"/>
    <property type="match status" value="1"/>
</dbReference>
<dbReference type="Pfam" id="PF22483">
    <property type="entry name" value="Mu-transpos_C_2"/>
    <property type="match status" value="1"/>
</dbReference>
<dbReference type="Proteomes" id="UP000236318">
    <property type="component" value="Unassembled WGS sequence"/>
</dbReference>
<reference evidence="2" key="1">
    <citation type="submission" date="2018-01" db="EMBL/GenBank/DDBJ databases">
        <authorList>
            <consortium name="Urmite Genomes"/>
        </authorList>
    </citation>
    <scope>NUCLEOTIDE SEQUENCE [LARGE SCALE GENOMIC DNA]</scope>
    <source>
        <strain evidence="2">AFP003</strain>
    </source>
</reference>
<proteinExistence type="predicted"/>
<dbReference type="AlphaFoldDB" id="A0A2K4YG52"/>
<dbReference type="EMBL" id="FXEG02000005">
    <property type="protein sequence ID" value="SOX55775.1"/>
    <property type="molecule type" value="Genomic_DNA"/>
</dbReference>
<comment type="caution">
    <text evidence="2">The sequence shown here is derived from an EMBL/GenBank/DDBJ whole genome shotgun (WGS) entry which is preliminary data.</text>
</comment>
<name>A0A2K4YG52_9MYCO</name>
<evidence type="ECO:0000313" key="3">
    <source>
        <dbReference type="Proteomes" id="UP000236318"/>
    </source>
</evidence>
<gene>
    <name evidence="2" type="ORF">MAAFP003_4469</name>
</gene>